<feature type="chain" id="PRO_5044001609" evidence="2">
    <location>
        <begin position="18"/>
        <end position="236"/>
    </location>
</feature>
<keyword evidence="2" id="KW-0732">Signal</keyword>
<dbReference type="EMBL" id="JAVHJO010000016">
    <property type="protein sequence ID" value="KAK6526478.1"/>
    <property type="molecule type" value="Genomic_DNA"/>
</dbReference>
<sequence length="236" mass="23495">MYSSILISTLLASSAYASLLDRYTFIFYDAFSGCTASAGGCTPCGSGGGCPAGTQCGTWGGETNSCCQAINFAYSDVYCSNFTSVLENFNFQNDGTALTGPVQASTCPNPSSEISLPDYQKSGNVGCCPITQNFVGKKDLSQDVITQARCIPDPTPTVGSVATGGGNSPAATSGGSSPSQSGGSSGGSNSTPNGSSTSSAGGSTPTKSGAGGISDLLGWKFLVANILVVGMLPILA</sequence>
<organism evidence="3 4">
    <name type="scientific">Orbilia ellipsospora</name>
    <dbReference type="NCBI Taxonomy" id="2528407"/>
    <lineage>
        <taxon>Eukaryota</taxon>
        <taxon>Fungi</taxon>
        <taxon>Dikarya</taxon>
        <taxon>Ascomycota</taxon>
        <taxon>Pezizomycotina</taxon>
        <taxon>Orbiliomycetes</taxon>
        <taxon>Orbiliales</taxon>
        <taxon>Orbiliaceae</taxon>
        <taxon>Orbilia</taxon>
    </lineage>
</organism>
<feature type="region of interest" description="Disordered" evidence="1">
    <location>
        <begin position="156"/>
        <end position="207"/>
    </location>
</feature>
<dbReference type="AlphaFoldDB" id="A0AAV9WVH4"/>
<dbReference type="Proteomes" id="UP001365542">
    <property type="component" value="Unassembled WGS sequence"/>
</dbReference>
<name>A0AAV9WVH4_9PEZI</name>
<evidence type="ECO:0000256" key="2">
    <source>
        <dbReference type="SAM" id="SignalP"/>
    </source>
</evidence>
<feature type="compositionally biased region" description="Low complexity" evidence="1">
    <location>
        <begin position="168"/>
        <end position="207"/>
    </location>
</feature>
<gene>
    <name evidence="3" type="ORF">TWF694_005064</name>
</gene>
<accession>A0AAV9WVH4</accession>
<evidence type="ECO:0000313" key="3">
    <source>
        <dbReference type="EMBL" id="KAK6526478.1"/>
    </source>
</evidence>
<evidence type="ECO:0000256" key="1">
    <source>
        <dbReference type="SAM" id="MobiDB-lite"/>
    </source>
</evidence>
<feature type="signal peptide" evidence="2">
    <location>
        <begin position="1"/>
        <end position="17"/>
    </location>
</feature>
<proteinExistence type="predicted"/>
<reference evidence="3 4" key="1">
    <citation type="submission" date="2019-10" db="EMBL/GenBank/DDBJ databases">
        <authorList>
            <person name="Palmer J.M."/>
        </authorList>
    </citation>
    <scope>NUCLEOTIDE SEQUENCE [LARGE SCALE GENOMIC DNA]</scope>
    <source>
        <strain evidence="3 4">TWF694</strain>
    </source>
</reference>
<evidence type="ECO:0000313" key="4">
    <source>
        <dbReference type="Proteomes" id="UP001365542"/>
    </source>
</evidence>
<protein>
    <submittedName>
        <fullName evidence="3">Uncharacterized protein</fullName>
    </submittedName>
</protein>
<keyword evidence="4" id="KW-1185">Reference proteome</keyword>
<comment type="caution">
    <text evidence="3">The sequence shown here is derived from an EMBL/GenBank/DDBJ whole genome shotgun (WGS) entry which is preliminary data.</text>
</comment>